<name>A0A835UJ32_VANPL</name>
<evidence type="ECO:0000256" key="1">
    <source>
        <dbReference type="SAM" id="Phobius"/>
    </source>
</evidence>
<keyword evidence="1" id="KW-0472">Membrane</keyword>
<reference evidence="2 3" key="1">
    <citation type="journal article" date="2020" name="Nat. Food">
        <title>A phased Vanilla planifolia genome enables genetic improvement of flavour and production.</title>
        <authorList>
            <person name="Hasing T."/>
            <person name="Tang H."/>
            <person name="Brym M."/>
            <person name="Khazi F."/>
            <person name="Huang T."/>
            <person name="Chambers A.H."/>
        </authorList>
    </citation>
    <scope>NUCLEOTIDE SEQUENCE [LARGE SCALE GENOMIC DNA]</scope>
    <source>
        <tissue evidence="2">Leaf</tissue>
    </source>
</reference>
<dbReference type="AlphaFoldDB" id="A0A835UJ32"/>
<proteinExistence type="predicted"/>
<evidence type="ECO:0000313" key="3">
    <source>
        <dbReference type="Proteomes" id="UP000639772"/>
    </source>
</evidence>
<dbReference type="EMBL" id="JADCNM010000010">
    <property type="protein sequence ID" value="KAG0465009.1"/>
    <property type="molecule type" value="Genomic_DNA"/>
</dbReference>
<keyword evidence="1" id="KW-0812">Transmembrane</keyword>
<gene>
    <name evidence="2" type="ORF">HPP92_019173</name>
</gene>
<sequence>MGSNEKLKSAMFTCFASVSGLTPRASAMELSCFFNFNGVLCGLVVMRGVTCSFGHMACFYFVFSWNLRRRCCWEFHFR</sequence>
<keyword evidence="1" id="KW-1133">Transmembrane helix</keyword>
<accession>A0A835UJ32</accession>
<comment type="caution">
    <text evidence="2">The sequence shown here is derived from an EMBL/GenBank/DDBJ whole genome shotgun (WGS) entry which is preliminary data.</text>
</comment>
<protein>
    <submittedName>
        <fullName evidence="2">Uncharacterized protein</fullName>
    </submittedName>
</protein>
<dbReference type="Proteomes" id="UP000639772">
    <property type="component" value="Chromosome 10"/>
</dbReference>
<feature type="transmembrane region" description="Helical" evidence="1">
    <location>
        <begin position="37"/>
        <end position="63"/>
    </location>
</feature>
<evidence type="ECO:0000313" key="2">
    <source>
        <dbReference type="EMBL" id="KAG0465009.1"/>
    </source>
</evidence>
<organism evidence="2 3">
    <name type="scientific">Vanilla planifolia</name>
    <name type="common">Vanilla</name>
    <dbReference type="NCBI Taxonomy" id="51239"/>
    <lineage>
        <taxon>Eukaryota</taxon>
        <taxon>Viridiplantae</taxon>
        <taxon>Streptophyta</taxon>
        <taxon>Embryophyta</taxon>
        <taxon>Tracheophyta</taxon>
        <taxon>Spermatophyta</taxon>
        <taxon>Magnoliopsida</taxon>
        <taxon>Liliopsida</taxon>
        <taxon>Asparagales</taxon>
        <taxon>Orchidaceae</taxon>
        <taxon>Vanilloideae</taxon>
        <taxon>Vanilleae</taxon>
        <taxon>Vanilla</taxon>
    </lineage>
</organism>